<name>A0A0M2SXQ2_9BACI</name>
<dbReference type="OrthoDB" id="9803706at2"/>
<dbReference type="GO" id="GO:0004658">
    <property type="term" value="F:propionyl-CoA carboxylase activity"/>
    <property type="evidence" value="ECO:0007669"/>
    <property type="project" value="TreeGrafter"/>
</dbReference>
<evidence type="ECO:0000313" key="4">
    <source>
        <dbReference type="Proteomes" id="UP000034166"/>
    </source>
</evidence>
<dbReference type="PATRIC" id="fig|1408103.3.peg.3239"/>
<feature type="domain" description="CoA carboxyltransferase C-terminal" evidence="2">
    <location>
        <begin position="267"/>
        <end position="508"/>
    </location>
</feature>
<dbReference type="InterPro" id="IPR029045">
    <property type="entry name" value="ClpP/crotonase-like_dom_sf"/>
</dbReference>
<protein>
    <submittedName>
        <fullName evidence="3">Methylmalonyl-CoA carboxyltransferase</fullName>
    </submittedName>
</protein>
<dbReference type="PANTHER" id="PTHR43842:SF2">
    <property type="entry name" value="PROPIONYL-COA CARBOXYLASE BETA CHAIN, MITOCHONDRIAL"/>
    <property type="match status" value="1"/>
</dbReference>
<dbReference type="GO" id="GO:0016740">
    <property type="term" value="F:transferase activity"/>
    <property type="evidence" value="ECO:0007669"/>
    <property type="project" value="UniProtKB-KW"/>
</dbReference>
<accession>A0A0M2SXQ2</accession>
<dbReference type="PANTHER" id="PTHR43842">
    <property type="entry name" value="PROPIONYL-COA CARBOXYLASE BETA CHAIN"/>
    <property type="match status" value="1"/>
</dbReference>
<keyword evidence="3" id="KW-0808">Transferase</keyword>
<keyword evidence="4" id="KW-1185">Reference proteome</keyword>
<dbReference type="Proteomes" id="UP000034166">
    <property type="component" value="Unassembled WGS sequence"/>
</dbReference>
<sequence length="518" mass="56346">MTWEPEIKELRHREALAQQMGGEERVAKHKSQGKLTVRERIASLLDENTFHETGAIAGKAKYDANGELVDFTPANFIVGTGRINGRKVVVGGDDFTVRGGAADGAIMGKQVYAERMAHDLQLPLIRLVDGTGGGGSVKFLDTQGHTYVPVNPAWDLVVANMERVPVVALCLGSVAGLGAARVVASHFSVMVEETAQLFVAGPPVVKYGMGQDLTKEELGGIQVHRSSGAIDNIASSEEDAFEQTRKFLSYLPSSVWQLPPVAASADNPNRKEEKLISVIPRNRRSPYKIREILPLIFDEGSIFEMGRFYGGGTLTCFARLDGHPVGVLASDVFVNGGGLTAESSEKIERFVDLCQTFHLPLVNLVDQPGMVIGLPNERKGTIRKGARAIAAIYQAKAPMIEIIMRRVFGVGGAGMSNGHGLNLRYAWPSGDWGSLPVEGGVQVAYRRELEASENPQELLKELLERMESVRSPLRTAEAFGVEEIIDPRDTRPLLCEWVKDAYALLPQMLGPSSHGMRP</sequence>
<dbReference type="PROSITE" id="PS50989">
    <property type="entry name" value="COA_CT_CTER"/>
    <property type="match status" value="1"/>
</dbReference>
<dbReference type="AlphaFoldDB" id="A0A0M2SXQ2"/>
<dbReference type="PROSITE" id="PS50980">
    <property type="entry name" value="COA_CT_NTER"/>
    <property type="match status" value="1"/>
</dbReference>
<dbReference type="InterPro" id="IPR051047">
    <property type="entry name" value="AccD/PCCB"/>
</dbReference>
<dbReference type="RefSeq" id="WP_046524483.1">
    <property type="nucleotide sequence ID" value="NZ_LAYY01000015.1"/>
</dbReference>
<reference evidence="3 4" key="1">
    <citation type="submission" date="2015-04" db="EMBL/GenBank/DDBJ databases">
        <title>Taxonomic description and genome sequence of Bacillus campisalis sp. nov., a novel member of the genus Bacillus isolated from solar saltern.</title>
        <authorList>
            <person name="Mathan Kumar R."/>
            <person name="Kaur G."/>
            <person name="Kumar A."/>
            <person name="Singh N.K."/>
            <person name="Kaur N."/>
            <person name="Kumar N."/>
            <person name="Mayilraj S."/>
        </authorList>
    </citation>
    <scope>NUCLEOTIDE SEQUENCE [LARGE SCALE GENOMIC DNA]</scope>
    <source>
        <strain evidence="3 4">SA2-6</strain>
    </source>
</reference>
<dbReference type="SUPFAM" id="SSF52096">
    <property type="entry name" value="ClpP/crotonase"/>
    <property type="match status" value="2"/>
</dbReference>
<dbReference type="Pfam" id="PF01039">
    <property type="entry name" value="Carboxyl_trans"/>
    <property type="match status" value="1"/>
</dbReference>
<gene>
    <name evidence="3" type="ORF">WQ57_14400</name>
</gene>
<dbReference type="EMBL" id="LAYY01000015">
    <property type="protein sequence ID" value="KKK37390.1"/>
    <property type="molecule type" value="Genomic_DNA"/>
</dbReference>
<comment type="caution">
    <text evidence="3">The sequence shown here is derived from an EMBL/GenBank/DDBJ whole genome shotgun (WGS) entry which is preliminary data.</text>
</comment>
<feature type="domain" description="CoA carboxyltransferase N-terminal" evidence="1">
    <location>
        <begin position="1"/>
        <end position="263"/>
    </location>
</feature>
<dbReference type="InterPro" id="IPR011762">
    <property type="entry name" value="COA_CT_N"/>
</dbReference>
<evidence type="ECO:0000313" key="3">
    <source>
        <dbReference type="EMBL" id="KKK37390.1"/>
    </source>
</evidence>
<dbReference type="InterPro" id="IPR034733">
    <property type="entry name" value="AcCoA_carboxyl_beta"/>
</dbReference>
<proteinExistence type="predicted"/>
<evidence type="ECO:0000259" key="1">
    <source>
        <dbReference type="PROSITE" id="PS50980"/>
    </source>
</evidence>
<dbReference type="InterPro" id="IPR011763">
    <property type="entry name" value="COA_CT_C"/>
</dbReference>
<organism evidence="3 4">
    <name type="scientific">Mesobacillus campisalis</name>
    <dbReference type="NCBI Taxonomy" id="1408103"/>
    <lineage>
        <taxon>Bacteria</taxon>
        <taxon>Bacillati</taxon>
        <taxon>Bacillota</taxon>
        <taxon>Bacilli</taxon>
        <taxon>Bacillales</taxon>
        <taxon>Bacillaceae</taxon>
        <taxon>Mesobacillus</taxon>
    </lineage>
</organism>
<dbReference type="Gene3D" id="3.90.226.10">
    <property type="entry name" value="2-enoyl-CoA Hydratase, Chain A, domain 1"/>
    <property type="match status" value="2"/>
</dbReference>
<evidence type="ECO:0000259" key="2">
    <source>
        <dbReference type="PROSITE" id="PS50989"/>
    </source>
</evidence>